<feature type="region of interest" description="Disordered" evidence="1">
    <location>
        <begin position="1"/>
        <end position="77"/>
    </location>
</feature>
<dbReference type="Proteomes" id="UP000492821">
    <property type="component" value="Unassembled WGS sequence"/>
</dbReference>
<dbReference type="WBParaSite" id="Pan_g8300.t1">
    <property type="protein sequence ID" value="Pan_g8300.t1"/>
    <property type="gene ID" value="Pan_g8300"/>
</dbReference>
<proteinExistence type="predicted"/>
<evidence type="ECO:0000256" key="1">
    <source>
        <dbReference type="SAM" id="MobiDB-lite"/>
    </source>
</evidence>
<accession>A0A7E4W7K3</accession>
<reference evidence="2" key="1">
    <citation type="journal article" date="2013" name="Genetics">
        <title>The draft genome and transcriptome of Panagrellus redivivus are shaped by the harsh demands of a free-living lifestyle.</title>
        <authorList>
            <person name="Srinivasan J."/>
            <person name="Dillman A.R."/>
            <person name="Macchietto M.G."/>
            <person name="Heikkinen L."/>
            <person name="Lakso M."/>
            <person name="Fracchia K.M."/>
            <person name="Antoshechkin I."/>
            <person name="Mortazavi A."/>
            <person name="Wong G."/>
            <person name="Sternberg P.W."/>
        </authorList>
    </citation>
    <scope>NUCLEOTIDE SEQUENCE [LARGE SCALE GENOMIC DNA]</scope>
    <source>
        <strain evidence="2">MT8872</strain>
    </source>
</reference>
<evidence type="ECO:0000313" key="3">
    <source>
        <dbReference type="WBParaSite" id="Pan_g8300.t1"/>
    </source>
</evidence>
<evidence type="ECO:0000313" key="2">
    <source>
        <dbReference type="Proteomes" id="UP000492821"/>
    </source>
</evidence>
<keyword evidence="2" id="KW-1185">Reference proteome</keyword>
<organism evidence="2 3">
    <name type="scientific">Panagrellus redivivus</name>
    <name type="common">Microworm</name>
    <dbReference type="NCBI Taxonomy" id="6233"/>
    <lineage>
        <taxon>Eukaryota</taxon>
        <taxon>Metazoa</taxon>
        <taxon>Ecdysozoa</taxon>
        <taxon>Nematoda</taxon>
        <taxon>Chromadorea</taxon>
        <taxon>Rhabditida</taxon>
        <taxon>Tylenchina</taxon>
        <taxon>Panagrolaimomorpha</taxon>
        <taxon>Panagrolaimoidea</taxon>
        <taxon>Panagrolaimidae</taxon>
        <taxon>Panagrellus</taxon>
    </lineage>
</organism>
<reference evidence="3" key="2">
    <citation type="submission" date="2020-10" db="UniProtKB">
        <authorList>
            <consortium name="WormBaseParasite"/>
        </authorList>
    </citation>
    <scope>IDENTIFICATION</scope>
</reference>
<protein>
    <submittedName>
        <fullName evidence="3">AT-hook motif nuclear-localized protein</fullName>
    </submittedName>
</protein>
<feature type="compositionally biased region" description="Pro residues" evidence="1">
    <location>
        <begin position="19"/>
        <end position="35"/>
    </location>
</feature>
<dbReference type="AlphaFoldDB" id="A0A7E4W7K3"/>
<name>A0A7E4W7K3_PANRE</name>
<sequence>MAGHRGKVSKPPATKQPAYFPPPPTTKKPAQPPATPKRGPGRPRKNKVIDPASPELRPSKRRKVSAEPMDLSSSMSSIDIDDPAAVVNLCKGFLSQPEGAIATNLRTVADRCGLFDRYILL</sequence>